<evidence type="ECO:0000256" key="3">
    <source>
        <dbReference type="ARBA" id="ARBA00022475"/>
    </source>
</evidence>
<dbReference type="Proteomes" id="UP000233375">
    <property type="component" value="Unassembled WGS sequence"/>
</dbReference>
<comment type="caution">
    <text evidence="9">The sequence shown here is derived from an EMBL/GenBank/DDBJ whole genome shotgun (WGS) entry which is preliminary data.</text>
</comment>
<dbReference type="EMBL" id="PISE01000066">
    <property type="protein sequence ID" value="PKG21697.1"/>
    <property type="molecule type" value="Genomic_DNA"/>
</dbReference>
<organism evidence="9 10">
    <name type="scientific">Niallia nealsonii</name>
    <dbReference type="NCBI Taxonomy" id="115979"/>
    <lineage>
        <taxon>Bacteria</taxon>
        <taxon>Bacillati</taxon>
        <taxon>Bacillota</taxon>
        <taxon>Bacilli</taxon>
        <taxon>Bacillales</taxon>
        <taxon>Bacillaceae</taxon>
        <taxon>Niallia</taxon>
    </lineage>
</organism>
<gene>
    <name evidence="9" type="primary">mreD</name>
    <name evidence="9" type="ORF">CWS01_21240</name>
</gene>
<keyword evidence="6 8" id="KW-1133">Transmembrane helix</keyword>
<evidence type="ECO:0000313" key="9">
    <source>
        <dbReference type="EMBL" id="PKG21697.1"/>
    </source>
</evidence>
<evidence type="ECO:0000256" key="2">
    <source>
        <dbReference type="ARBA" id="ARBA00007776"/>
    </source>
</evidence>
<keyword evidence="4 8" id="KW-0812">Transmembrane</keyword>
<comment type="similarity">
    <text evidence="2">Belongs to the MreD family.</text>
</comment>
<dbReference type="GO" id="GO:0005886">
    <property type="term" value="C:plasma membrane"/>
    <property type="evidence" value="ECO:0007669"/>
    <property type="project" value="UniProtKB-SubCell"/>
</dbReference>
<keyword evidence="5" id="KW-0133">Cell shape</keyword>
<comment type="subcellular location">
    <subcellularLocation>
        <location evidence="1">Cell membrane</location>
        <topology evidence="1">Multi-pass membrane protein</topology>
    </subcellularLocation>
</comment>
<sequence>MRKYLVVALLVGIFVLESIFVELLPAEIFNSNRILIPHFLLIGIIFLAVFGNRNIGILYGFVFGILFDIIYTEILGIYFFMFPFVVYICSKIMKVFHNNIVVVSIVSLIGISMLEIIVYEMILIIHLTSMDFSSFLNLRLFPTLILNAAFLVIVAYPFKRFFEKYAAERREQP</sequence>
<protein>
    <submittedName>
        <fullName evidence="9">Rod shape-determining protein MreD</fullName>
    </submittedName>
</protein>
<proteinExistence type="inferred from homology"/>
<evidence type="ECO:0000313" key="10">
    <source>
        <dbReference type="Proteomes" id="UP000233375"/>
    </source>
</evidence>
<dbReference type="Pfam" id="PF04093">
    <property type="entry name" value="MreD"/>
    <property type="match status" value="1"/>
</dbReference>
<feature type="transmembrane region" description="Helical" evidence="8">
    <location>
        <begin position="140"/>
        <end position="158"/>
    </location>
</feature>
<keyword evidence="3" id="KW-1003">Cell membrane</keyword>
<evidence type="ECO:0000256" key="5">
    <source>
        <dbReference type="ARBA" id="ARBA00022960"/>
    </source>
</evidence>
<keyword evidence="7 8" id="KW-0472">Membrane</keyword>
<evidence type="ECO:0000256" key="4">
    <source>
        <dbReference type="ARBA" id="ARBA00022692"/>
    </source>
</evidence>
<feature type="transmembrane region" description="Helical" evidence="8">
    <location>
        <begin position="100"/>
        <end position="128"/>
    </location>
</feature>
<evidence type="ECO:0000256" key="8">
    <source>
        <dbReference type="SAM" id="Phobius"/>
    </source>
</evidence>
<dbReference type="AlphaFoldDB" id="A0A2N0YWQ8"/>
<dbReference type="RefSeq" id="WP_101179401.1">
    <property type="nucleotide sequence ID" value="NZ_PISE01000066.1"/>
</dbReference>
<dbReference type="InterPro" id="IPR007227">
    <property type="entry name" value="Cell_shape_determining_MreD"/>
</dbReference>
<dbReference type="NCBIfam" id="TIGR03426">
    <property type="entry name" value="shape_MreD"/>
    <property type="match status" value="1"/>
</dbReference>
<dbReference type="GO" id="GO:0008360">
    <property type="term" value="P:regulation of cell shape"/>
    <property type="evidence" value="ECO:0007669"/>
    <property type="project" value="UniProtKB-KW"/>
</dbReference>
<feature type="transmembrane region" description="Helical" evidence="8">
    <location>
        <begin position="34"/>
        <end position="51"/>
    </location>
</feature>
<name>A0A2N0YWQ8_9BACI</name>
<feature type="transmembrane region" description="Helical" evidence="8">
    <location>
        <begin position="57"/>
        <end position="88"/>
    </location>
</feature>
<feature type="transmembrane region" description="Helical" evidence="8">
    <location>
        <begin position="6"/>
        <end position="25"/>
    </location>
</feature>
<accession>A0A2N0YWQ8</accession>
<evidence type="ECO:0000256" key="1">
    <source>
        <dbReference type="ARBA" id="ARBA00004651"/>
    </source>
</evidence>
<reference evidence="9 10" key="1">
    <citation type="journal article" date="2003" name="Int. J. Syst. Evol. Microbiol.">
        <title>Bacillus nealsonii sp. nov., isolated from a spacecraft-assembly facility, whose spores are gamma-radiation resistant.</title>
        <authorList>
            <person name="Venkateswaran K."/>
            <person name="Kempf M."/>
            <person name="Chen F."/>
            <person name="Satomi M."/>
            <person name="Nicholson W."/>
            <person name="Kern R."/>
        </authorList>
    </citation>
    <scope>NUCLEOTIDE SEQUENCE [LARGE SCALE GENOMIC DNA]</scope>
    <source>
        <strain evidence="9 10">FO-92</strain>
    </source>
</reference>
<dbReference type="OrthoDB" id="1653857at2"/>
<keyword evidence="10" id="KW-1185">Reference proteome</keyword>
<evidence type="ECO:0000256" key="7">
    <source>
        <dbReference type="ARBA" id="ARBA00023136"/>
    </source>
</evidence>
<evidence type="ECO:0000256" key="6">
    <source>
        <dbReference type="ARBA" id="ARBA00022989"/>
    </source>
</evidence>